<organism evidence="2 3">
    <name type="scientific">Panagrellus redivivus</name>
    <name type="common">Microworm</name>
    <dbReference type="NCBI Taxonomy" id="6233"/>
    <lineage>
        <taxon>Eukaryota</taxon>
        <taxon>Metazoa</taxon>
        <taxon>Ecdysozoa</taxon>
        <taxon>Nematoda</taxon>
        <taxon>Chromadorea</taxon>
        <taxon>Rhabditida</taxon>
        <taxon>Tylenchina</taxon>
        <taxon>Panagrolaimomorpha</taxon>
        <taxon>Panagrolaimoidea</taxon>
        <taxon>Panagrolaimidae</taxon>
        <taxon>Panagrellus</taxon>
    </lineage>
</organism>
<accession>A0A7E4W063</accession>
<protein>
    <submittedName>
        <fullName evidence="3">Uncharacterized protein</fullName>
    </submittedName>
</protein>
<sequence length="223" mass="25254">MSKKWNLRPKAAQQPAADKNEEAPTDSTTSKKRRGRPRKTDVTKKPRTLADPPEPMDLSSSIDSIGMDQYAELIALSKHFLQQSGDADTMAHRLLYKMTTCFDRFLQNHPHPADIERAHSIVISGMPESSKQDAVSRRHDDNALFDAVLNELDIEAGAVKLYRMGKKAETDRPRLVKVVVETVGQQRILISQSRRLQHSTNSSLASMRIRPSLTQKEREDLRK</sequence>
<proteinExistence type="predicted"/>
<dbReference type="AlphaFoldDB" id="A0A7E4W063"/>
<dbReference type="WBParaSite" id="Pan_g5281.t1">
    <property type="protein sequence ID" value="Pan_g5281.t1"/>
    <property type="gene ID" value="Pan_g5281"/>
</dbReference>
<keyword evidence="2" id="KW-1185">Reference proteome</keyword>
<feature type="region of interest" description="Disordered" evidence="1">
    <location>
        <begin position="199"/>
        <end position="223"/>
    </location>
</feature>
<dbReference type="Proteomes" id="UP000492821">
    <property type="component" value="Unassembled WGS sequence"/>
</dbReference>
<evidence type="ECO:0000256" key="1">
    <source>
        <dbReference type="SAM" id="MobiDB-lite"/>
    </source>
</evidence>
<name>A0A7E4W063_PANRE</name>
<reference evidence="2" key="1">
    <citation type="journal article" date="2013" name="Genetics">
        <title>The draft genome and transcriptome of Panagrellus redivivus are shaped by the harsh demands of a free-living lifestyle.</title>
        <authorList>
            <person name="Srinivasan J."/>
            <person name="Dillman A.R."/>
            <person name="Macchietto M.G."/>
            <person name="Heikkinen L."/>
            <person name="Lakso M."/>
            <person name="Fracchia K.M."/>
            <person name="Antoshechkin I."/>
            <person name="Mortazavi A."/>
            <person name="Wong G."/>
            <person name="Sternberg P.W."/>
        </authorList>
    </citation>
    <scope>NUCLEOTIDE SEQUENCE [LARGE SCALE GENOMIC DNA]</scope>
    <source>
        <strain evidence="2">MT8872</strain>
    </source>
</reference>
<evidence type="ECO:0000313" key="3">
    <source>
        <dbReference type="WBParaSite" id="Pan_g5281.t1"/>
    </source>
</evidence>
<feature type="region of interest" description="Disordered" evidence="1">
    <location>
        <begin position="1"/>
        <end position="58"/>
    </location>
</feature>
<reference evidence="3" key="2">
    <citation type="submission" date="2020-10" db="UniProtKB">
        <authorList>
            <consortium name="WormBaseParasite"/>
        </authorList>
    </citation>
    <scope>IDENTIFICATION</scope>
</reference>
<evidence type="ECO:0000313" key="2">
    <source>
        <dbReference type="Proteomes" id="UP000492821"/>
    </source>
</evidence>